<dbReference type="InterPro" id="IPR016181">
    <property type="entry name" value="Acyl_CoA_acyltransferase"/>
</dbReference>
<dbReference type="Pfam" id="PF18015">
    <property type="entry name" value="Acetyltransf_19"/>
    <property type="match status" value="1"/>
</dbReference>
<evidence type="ECO:0000259" key="1">
    <source>
        <dbReference type="Pfam" id="PF18015"/>
    </source>
</evidence>
<evidence type="ECO:0000313" key="3">
    <source>
        <dbReference type="Proteomes" id="UP001314903"/>
    </source>
</evidence>
<dbReference type="InterPro" id="IPR040579">
    <property type="entry name" value="Acetyltransf_19"/>
</dbReference>
<evidence type="ECO:0000313" key="2">
    <source>
        <dbReference type="EMBL" id="MBP2028531.1"/>
    </source>
</evidence>
<sequence>MKITSHKIDISEVKNEIKNHFSALPSKVDSFYEDHLIESDFYRLLADGKPAGVVAVHKESMIIMFIVSKEFKRYGQELFYEARRLSEVTCAYVPTCDEFYLSVALEASKKMEFQAYFFKETENTVKFTKEEAVFSLEKATKKDIEKIIEDTDDFFNPLESHIENGRVYKGMVDGNSVSYGIIEESRIFDDVSSIGMIVVDCQRQKGYGALTLKSLRNICHQNNITPIAGCWYYNHLSKKTLQNAGFYSDTRMLKIHF</sequence>
<name>A0ABS4KN08_9FIRM</name>
<keyword evidence="3" id="KW-1185">Reference proteome</keyword>
<dbReference type="Gene3D" id="3.40.630.30">
    <property type="match status" value="1"/>
</dbReference>
<accession>A0ABS4KN08</accession>
<dbReference type="SUPFAM" id="SSF55729">
    <property type="entry name" value="Acyl-CoA N-acyltransferases (Nat)"/>
    <property type="match status" value="1"/>
</dbReference>
<dbReference type="Proteomes" id="UP001314903">
    <property type="component" value="Unassembled WGS sequence"/>
</dbReference>
<gene>
    <name evidence="2" type="ORF">J2Z35_002357</name>
</gene>
<dbReference type="RefSeq" id="WP_209661579.1">
    <property type="nucleotide sequence ID" value="NZ_JAGGLI010000031.1"/>
</dbReference>
<comment type="caution">
    <text evidence="2">The sequence shown here is derived from an EMBL/GenBank/DDBJ whole genome shotgun (WGS) entry which is preliminary data.</text>
</comment>
<organism evidence="2 3">
    <name type="scientific">Acetoanaerobium pronyense</name>
    <dbReference type="NCBI Taxonomy" id="1482736"/>
    <lineage>
        <taxon>Bacteria</taxon>
        <taxon>Bacillati</taxon>
        <taxon>Bacillota</taxon>
        <taxon>Clostridia</taxon>
        <taxon>Peptostreptococcales</taxon>
        <taxon>Filifactoraceae</taxon>
        <taxon>Acetoanaerobium</taxon>
    </lineage>
</organism>
<proteinExistence type="predicted"/>
<protein>
    <recommendedName>
        <fullName evidence="1">Acetyltransferase (GNAT) domain-containing protein</fullName>
    </recommendedName>
</protein>
<dbReference type="EMBL" id="JAGGLI010000031">
    <property type="protein sequence ID" value="MBP2028531.1"/>
    <property type="molecule type" value="Genomic_DNA"/>
</dbReference>
<dbReference type="Gene3D" id="3.40.630.80">
    <property type="match status" value="1"/>
</dbReference>
<feature type="domain" description="Acetyltransferase (GNAT)" evidence="1">
    <location>
        <begin position="11"/>
        <end position="120"/>
    </location>
</feature>
<reference evidence="2 3" key="1">
    <citation type="submission" date="2021-03" db="EMBL/GenBank/DDBJ databases">
        <title>Genomic Encyclopedia of Type Strains, Phase IV (KMG-IV): sequencing the most valuable type-strain genomes for metagenomic binning, comparative biology and taxonomic classification.</title>
        <authorList>
            <person name="Goeker M."/>
        </authorList>
    </citation>
    <scope>NUCLEOTIDE SEQUENCE [LARGE SCALE GENOMIC DNA]</scope>
    <source>
        <strain evidence="2 3">DSM 27512</strain>
    </source>
</reference>